<feature type="region of interest" description="Disordered" evidence="1">
    <location>
        <begin position="26"/>
        <end position="73"/>
    </location>
</feature>
<keyword evidence="5" id="KW-1185">Reference proteome</keyword>
<feature type="compositionally biased region" description="Low complexity" evidence="1">
    <location>
        <begin position="26"/>
        <end position="36"/>
    </location>
</feature>
<dbReference type="InterPro" id="IPR014710">
    <property type="entry name" value="RmlC-like_jellyroll"/>
</dbReference>
<evidence type="ECO:0000256" key="2">
    <source>
        <dbReference type="SAM" id="SignalP"/>
    </source>
</evidence>
<dbReference type="AlphaFoldDB" id="A0A8J9ZSW7"/>
<accession>A0A8J9ZSW7</accession>
<dbReference type="SUPFAM" id="SSF51197">
    <property type="entry name" value="Clavaminate synthase-like"/>
    <property type="match status" value="1"/>
</dbReference>
<reference evidence="4" key="1">
    <citation type="submission" date="2022-01" db="EMBL/GenBank/DDBJ databases">
        <authorList>
            <person name="Braso-Vives M."/>
        </authorList>
    </citation>
    <scope>NUCLEOTIDE SEQUENCE</scope>
</reference>
<feature type="region of interest" description="Disordered" evidence="1">
    <location>
        <begin position="281"/>
        <end position="305"/>
    </location>
</feature>
<dbReference type="OrthoDB" id="415358at2759"/>
<organism evidence="4 5">
    <name type="scientific">Branchiostoma lanceolatum</name>
    <name type="common">Common lancelet</name>
    <name type="synonym">Amphioxus lanceolatum</name>
    <dbReference type="NCBI Taxonomy" id="7740"/>
    <lineage>
        <taxon>Eukaryota</taxon>
        <taxon>Metazoa</taxon>
        <taxon>Chordata</taxon>
        <taxon>Cephalochordata</taxon>
        <taxon>Leptocardii</taxon>
        <taxon>Amphioxiformes</taxon>
        <taxon>Branchiostomatidae</taxon>
        <taxon>Branchiostoma</taxon>
    </lineage>
</organism>
<evidence type="ECO:0000313" key="4">
    <source>
        <dbReference type="EMBL" id="CAH1261579.1"/>
    </source>
</evidence>
<name>A0A8J9ZSW7_BRALA</name>
<gene>
    <name evidence="4" type="primary">KDM8</name>
    <name evidence="4" type="ORF">BLAG_LOCUS16955</name>
</gene>
<dbReference type="Proteomes" id="UP000838412">
    <property type="component" value="Chromosome 4"/>
</dbReference>
<feature type="chain" id="PRO_5035461868" evidence="2">
    <location>
        <begin position="25"/>
        <end position="437"/>
    </location>
</feature>
<dbReference type="InterPro" id="IPR041667">
    <property type="entry name" value="Cupin_8"/>
</dbReference>
<evidence type="ECO:0000259" key="3">
    <source>
        <dbReference type="PROSITE" id="PS51184"/>
    </source>
</evidence>
<dbReference type="Gene3D" id="2.60.120.10">
    <property type="entry name" value="Jelly Rolls"/>
    <property type="match status" value="1"/>
</dbReference>
<dbReference type="Gene3D" id="2.60.120.650">
    <property type="entry name" value="Cupin"/>
    <property type="match status" value="1"/>
</dbReference>
<dbReference type="InterPro" id="IPR003347">
    <property type="entry name" value="JmjC_dom"/>
</dbReference>
<evidence type="ECO:0000256" key="1">
    <source>
        <dbReference type="SAM" id="MobiDB-lite"/>
    </source>
</evidence>
<sequence>MSPRYFLSIVLSILLVLLDLKAFGDESSPSSPSSEEGAGFCTRGDCPQGSAVSGEEGTSERRRGHGQPFGSHRQTAGDVAVLPYMISPEDFHQHFVSKHRPLLFKGGAKHWPAYTLWDDDYLKQHFDTEQDGNHNLVKELHPDMKKDVILPTCLRCEEMYSQSFTTRLHTGNGEAGSKLHIDTQESLFAVLRGSQTVLLVSPLHSNDVYADEATVLGVSPVDVDSVDMEKYPRVADVQYQKTALEGGDLLYVPQMWWRQVRADPGSQQALVIRWSSKPANKQTLEHNKQEQEQTPLSQELKTAGKPERKYSYGQWLAAYELWVQNVSSSSPRLTCSHQNSPMSLYSFETMKEDLEEFNGPDYWDGERCVFDSENPKCPCFYDPCLEDDATPPCVRYILDYCLDYEDRGCVIELPQLLNKLYKPDFEKLAQIKSGYVP</sequence>
<dbReference type="PANTHER" id="PTHR12461:SF91">
    <property type="entry name" value="JMJC DOMAIN-CONTAINING PROTEIN"/>
    <property type="match status" value="1"/>
</dbReference>
<feature type="domain" description="JmjC" evidence="3">
    <location>
        <begin position="111"/>
        <end position="291"/>
    </location>
</feature>
<protein>
    <submittedName>
        <fullName evidence="4">KDM8 protein</fullName>
    </submittedName>
</protein>
<dbReference type="EMBL" id="OV696689">
    <property type="protein sequence ID" value="CAH1261579.1"/>
    <property type="molecule type" value="Genomic_DNA"/>
</dbReference>
<proteinExistence type="predicted"/>
<dbReference type="Pfam" id="PF13621">
    <property type="entry name" value="Cupin_8"/>
    <property type="match status" value="1"/>
</dbReference>
<keyword evidence="2" id="KW-0732">Signal</keyword>
<feature type="signal peptide" evidence="2">
    <location>
        <begin position="1"/>
        <end position="24"/>
    </location>
</feature>
<dbReference type="PROSITE" id="PS51184">
    <property type="entry name" value="JMJC"/>
    <property type="match status" value="1"/>
</dbReference>
<evidence type="ECO:0000313" key="5">
    <source>
        <dbReference type="Proteomes" id="UP000838412"/>
    </source>
</evidence>
<dbReference type="PANTHER" id="PTHR12461">
    <property type="entry name" value="HYPOXIA-INDUCIBLE FACTOR 1 ALPHA INHIBITOR-RELATED"/>
    <property type="match status" value="1"/>
</dbReference>